<dbReference type="OrthoDB" id="304155at2759"/>
<dbReference type="SMR" id="I7LZW2"/>
<dbReference type="OMA" id="HYIEINH"/>
<dbReference type="GeneID" id="7837837"/>
<dbReference type="RefSeq" id="XP_001032687.2">
    <property type="nucleotide sequence ID" value="XM_001032687.3"/>
</dbReference>
<dbReference type="eggNOG" id="ENOG502SMTR">
    <property type="taxonomic scope" value="Eukaryota"/>
</dbReference>
<keyword evidence="1 2" id="KW-0812">Transmembrane</keyword>
<proteinExistence type="evidence at protein level"/>
<feature type="binding site" evidence="4 5">
    <location>
        <position position="64"/>
    </location>
    <ligand>
        <name>ubiquinone-8</name>
        <dbReference type="ChEBI" id="CHEBI:61683"/>
    </ligand>
</feature>
<keyword evidence="4 5" id="KW-0002">3D-structure</keyword>
<feature type="transmembrane region" description="Helical" evidence="1">
    <location>
        <begin position="91"/>
        <end position="110"/>
    </location>
</feature>
<accession>I7LZW2</accession>
<evidence type="ECO:0007829" key="4">
    <source>
        <dbReference type="PDB" id="6YNX"/>
    </source>
</evidence>
<keyword evidence="1" id="KW-1133">Transmembrane helix</keyword>
<evidence type="ECO:0000313" key="3">
    <source>
        <dbReference type="Proteomes" id="UP000009168"/>
    </source>
</evidence>
<reference evidence="4 5" key="2">
    <citation type="journal article" date="2020" name="Nat. Commun.">
        <title>Type III ATP synthase is a symmetry-deviated dimer that induces membrane curvature through tetramerization.</title>
        <authorList>
            <person name="Flygaard R.K."/>
            <person name="Muhleip A."/>
            <person name="Tobiasson V."/>
            <person name="Amunts A."/>
        </authorList>
    </citation>
    <scope>STRUCTURE BY ELECTRON MICROSCOPY (2.50 ANGSTROMS) IN COMPLEX WITH UBIQUINONE-8</scope>
</reference>
<organism evidence="2 3">
    <name type="scientific">Tetrahymena thermophila (strain SB210)</name>
    <dbReference type="NCBI Taxonomy" id="312017"/>
    <lineage>
        <taxon>Eukaryota</taxon>
        <taxon>Sar</taxon>
        <taxon>Alveolata</taxon>
        <taxon>Ciliophora</taxon>
        <taxon>Intramacronucleata</taxon>
        <taxon>Oligohymenophorea</taxon>
        <taxon>Hymenostomatida</taxon>
        <taxon>Tetrahymenina</taxon>
        <taxon>Tetrahymenidae</taxon>
        <taxon>Tetrahymena</taxon>
    </lineage>
</organism>
<name>I7LZW2_TETTS</name>
<feature type="binding site" evidence="4 5">
    <location>
        <position position="57"/>
    </location>
    <ligand>
        <name>ubiquinone-8</name>
        <dbReference type="ChEBI" id="CHEBI:61683"/>
    </ligand>
</feature>
<dbReference type="EMBL" id="GG662522">
    <property type="protein sequence ID" value="EAR85024.2"/>
    <property type="molecule type" value="Genomic_DNA"/>
</dbReference>
<dbReference type="HOGENOM" id="CLU_1334123_0_0_1"/>
<dbReference type="KEGG" id="tet:TTHERM_00529760"/>
<keyword evidence="3" id="KW-1185">Reference proteome</keyword>
<dbReference type="Proteomes" id="UP000009168">
    <property type="component" value="Unassembled WGS sequence"/>
</dbReference>
<protein>
    <submittedName>
        <fullName evidence="2">Transmembrane protein, putative</fullName>
    </submittedName>
</protein>
<keyword evidence="1" id="KW-0472">Membrane</keyword>
<dbReference type="PDB" id="6YNX">
    <property type="method" value="EM"/>
    <property type="resolution" value="2.50 A"/>
    <property type="chains" value="I/i=1-209"/>
</dbReference>
<dbReference type="EMDB" id="EMD-10860"/>
<evidence type="ECO:0000313" key="2">
    <source>
        <dbReference type="EMBL" id="EAR85024.2"/>
    </source>
</evidence>
<evidence type="ECO:0007829" key="5">
    <source>
        <dbReference type="PDB" id="6YNY"/>
    </source>
</evidence>
<dbReference type="InParanoid" id="I7LZW2"/>
<dbReference type="PDB" id="6YNZ">
    <property type="method" value="EM"/>
    <property type="resolution" value="3.10 A"/>
    <property type="chains" value="I/I3/i/i3=1-209"/>
</dbReference>
<reference evidence="3" key="1">
    <citation type="journal article" date="2006" name="PLoS Biol.">
        <title>Macronuclear genome sequence of the ciliate Tetrahymena thermophila, a model eukaryote.</title>
        <authorList>
            <person name="Eisen J.A."/>
            <person name="Coyne R.S."/>
            <person name="Wu M."/>
            <person name="Wu D."/>
            <person name="Thiagarajan M."/>
            <person name="Wortman J.R."/>
            <person name="Badger J.H."/>
            <person name="Ren Q."/>
            <person name="Amedeo P."/>
            <person name="Jones K.M."/>
            <person name="Tallon L.J."/>
            <person name="Delcher A.L."/>
            <person name="Salzberg S.L."/>
            <person name="Silva J.C."/>
            <person name="Haas B.J."/>
            <person name="Majoros W.H."/>
            <person name="Farzad M."/>
            <person name="Carlton J.M."/>
            <person name="Smith R.K. Jr."/>
            <person name="Garg J."/>
            <person name="Pearlman R.E."/>
            <person name="Karrer K.M."/>
            <person name="Sun L."/>
            <person name="Manning G."/>
            <person name="Elde N.C."/>
            <person name="Turkewitz A.P."/>
            <person name="Asai D.J."/>
            <person name="Wilkes D.E."/>
            <person name="Wang Y."/>
            <person name="Cai H."/>
            <person name="Collins K."/>
            <person name="Stewart B.A."/>
            <person name="Lee S.R."/>
            <person name="Wilamowska K."/>
            <person name="Weinberg Z."/>
            <person name="Ruzzo W.L."/>
            <person name="Wloga D."/>
            <person name="Gaertig J."/>
            <person name="Frankel J."/>
            <person name="Tsao C.-C."/>
            <person name="Gorovsky M.A."/>
            <person name="Keeling P.J."/>
            <person name="Waller R.F."/>
            <person name="Patron N.J."/>
            <person name="Cherry J.M."/>
            <person name="Stover N.A."/>
            <person name="Krieger C.J."/>
            <person name="del Toro C."/>
            <person name="Ryder H.F."/>
            <person name="Williamson S.C."/>
            <person name="Barbeau R.A."/>
            <person name="Hamilton E.P."/>
            <person name="Orias E."/>
        </authorList>
    </citation>
    <scope>NUCLEOTIDE SEQUENCE [LARGE SCALE GENOMIC DNA]</scope>
    <source>
        <strain evidence="3">SB210</strain>
    </source>
</reference>
<dbReference type="STRING" id="312017.I7LZW2"/>
<evidence type="ECO:0000256" key="1">
    <source>
        <dbReference type="SAM" id="Phobius"/>
    </source>
</evidence>
<dbReference type="EMDB" id="EMD-10859"/>
<dbReference type="EMDB" id="EMD-10861"/>
<dbReference type="PDB" id="6YNY">
    <property type="method" value="EM"/>
    <property type="resolution" value="2.70 A"/>
    <property type="chains" value="I/i=1-209"/>
</dbReference>
<sequence>MNPIQKAWLKILEPVSYVINEKMAKRTGIIGKLGRFFAIGPREYGVHPINRMFIFMNRKYMAFQAVALHRYSFVKSLTHNGFHMLRVFRHFAFVLPATVLAGLGLFVYWGDDNKCYSPDRFPYLKKRAGDMALPLNSLNQRTSAHYIEINAIYGAEMMKRYHKVWENIIEERSKATDQEKKTRYAHPSYQYSPLPVVSIPNVLNPLNLQ</sequence>
<gene>
    <name evidence="2" type="ORF">TTHERM_00529760</name>
</gene>
<dbReference type="AlphaFoldDB" id="I7LZW2"/>